<dbReference type="EMBL" id="JAERTX010000012">
    <property type="protein sequence ID" value="MBM9460918.1"/>
    <property type="molecule type" value="Genomic_DNA"/>
</dbReference>
<evidence type="ECO:0000313" key="3">
    <source>
        <dbReference type="EMBL" id="MBM9460918.1"/>
    </source>
</evidence>
<keyword evidence="4" id="KW-1185">Reference proteome</keyword>
<dbReference type="AlphaFoldDB" id="A0A939BZ32"/>
<gene>
    <name evidence="3" type="ORF">JK386_13520</name>
</gene>
<organism evidence="3 4">
    <name type="scientific">Nocardioides faecalis</name>
    <dbReference type="NCBI Taxonomy" id="2803858"/>
    <lineage>
        <taxon>Bacteria</taxon>
        <taxon>Bacillati</taxon>
        <taxon>Actinomycetota</taxon>
        <taxon>Actinomycetes</taxon>
        <taxon>Propionibacteriales</taxon>
        <taxon>Nocardioidaceae</taxon>
        <taxon>Nocardioides</taxon>
    </lineage>
</organism>
<evidence type="ECO:0000313" key="4">
    <source>
        <dbReference type="Proteomes" id="UP000663791"/>
    </source>
</evidence>
<feature type="compositionally biased region" description="Basic and acidic residues" evidence="1">
    <location>
        <begin position="78"/>
        <end position="93"/>
    </location>
</feature>
<reference evidence="3" key="1">
    <citation type="submission" date="2021-01" db="EMBL/GenBank/DDBJ databases">
        <title>Novel species in genus Nocardioides.</title>
        <authorList>
            <person name="Zhang G."/>
        </authorList>
    </citation>
    <scope>NUCLEOTIDE SEQUENCE</scope>
    <source>
        <strain evidence="3">Zg-536</strain>
    </source>
</reference>
<evidence type="ECO:0000256" key="1">
    <source>
        <dbReference type="SAM" id="MobiDB-lite"/>
    </source>
</evidence>
<keyword evidence="2" id="KW-0732">Signal</keyword>
<evidence type="ECO:0000256" key="2">
    <source>
        <dbReference type="SAM" id="SignalP"/>
    </source>
</evidence>
<comment type="caution">
    <text evidence="3">The sequence shown here is derived from an EMBL/GenBank/DDBJ whole genome shotgun (WGS) entry which is preliminary data.</text>
</comment>
<dbReference type="Proteomes" id="UP000663791">
    <property type="component" value="Unassembled WGS sequence"/>
</dbReference>
<feature type="region of interest" description="Disordered" evidence="1">
    <location>
        <begin position="67"/>
        <end position="97"/>
    </location>
</feature>
<accession>A0A939BZ32</accession>
<name>A0A939BZ32_9ACTN</name>
<feature type="signal peptide" evidence="2">
    <location>
        <begin position="1"/>
        <end position="32"/>
    </location>
</feature>
<evidence type="ECO:0008006" key="5">
    <source>
        <dbReference type="Google" id="ProtNLM"/>
    </source>
</evidence>
<feature type="chain" id="PRO_5037942996" description="DUF3558 domain-containing protein" evidence="2">
    <location>
        <begin position="33"/>
        <end position="188"/>
    </location>
</feature>
<proteinExistence type="predicted"/>
<dbReference type="PROSITE" id="PS51257">
    <property type="entry name" value="PROKAR_LIPOPROTEIN"/>
    <property type="match status" value="1"/>
</dbReference>
<protein>
    <recommendedName>
        <fullName evidence="5">DUF3558 domain-containing protein</fullName>
    </recommendedName>
</protein>
<sequence>MPGLSGRTRPRRAATLGVALVAVCSAALSACASDEADAEADTGTWWQRLDPCALLTEDQVAQALGLDRETGQDTGQDTGRDVVAEPDDADPRRPKCTWSTDRESLEVMLWRPPSEAVLTEGKSTVPVGEHTGYVQGGQDSRCFLQVDADGFWLLLDLDATAEAAAPDFCGTHAAAVAALVVDSAHASG</sequence>
<dbReference type="RefSeq" id="WP_205292230.1">
    <property type="nucleotide sequence ID" value="NZ_CP074406.1"/>
</dbReference>